<keyword evidence="7" id="KW-1185">Reference proteome</keyword>
<evidence type="ECO:0000313" key="6">
    <source>
        <dbReference type="EMBL" id="GAT47479.1"/>
    </source>
</evidence>
<dbReference type="EMBL" id="DF843571">
    <property type="protein sequence ID" value="GAT47479.1"/>
    <property type="molecule type" value="Genomic_DNA"/>
</dbReference>
<dbReference type="PANTHER" id="PTHR46283">
    <property type="entry name" value="E3 UBIQUITIN-PROTEIN LIGASE MARCH5"/>
    <property type="match status" value="1"/>
</dbReference>
<keyword evidence="4" id="KW-0472">Membrane</keyword>
<evidence type="ECO:0008006" key="8">
    <source>
        <dbReference type="Google" id="ProtNLM"/>
    </source>
</evidence>
<evidence type="ECO:0000256" key="5">
    <source>
        <dbReference type="SAM" id="MobiDB-lite"/>
    </source>
</evidence>
<evidence type="ECO:0000313" key="7">
    <source>
        <dbReference type="Proteomes" id="UP000815677"/>
    </source>
</evidence>
<organism evidence="6 7">
    <name type="scientific">Mycena chlorophos</name>
    <name type="common">Agaric fungus</name>
    <name type="synonym">Agaricus chlorophos</name>
    <dbReference type="NCBI Taxonomy" id="658473"/>
    <lineage>
        <taxon>Eukaryota</taxon>
        <taxon>Fungi</taxon>
        <taxon>Dikarya</taxon>
        <taxon>Basidiomycota</taxon>
        <taxon>Agaricomycotina</taxon>
        <taxon>Agaricomycetes</taxon>
        <taxon>Agaricomycetidae</taxon>
        <taxon>Agaricales</taxon>
        <taxon>Marasmiineae</taxon>
        <taxon>Mycenaceae</taxon>
        <taxon>Mycena</taxon>
    </lineage>
</organism>
<reference evidence="6" key="1">
    <citation type="submission" date="2014-09" db="EMBL/GenBank/DDBJ databases">
        <title>Genome sequence of the luminous mushroom Mycena chlorophos for searching fungal bioluminescence genes.</title>
        <authorList>
            <person name="Tanaka Y."/>
            <person name="Kasuga D."/>
            <person name="Oba Y."/>
            <person name="Hase S."/>
            <person name="Sato K."/>
            <person name="Oba Y."/>
            <person name="Sakakibara Y."/>
        </authorList>
    </citation>
    <scope>NUCLEOTIDE SEQUENCE</scope>
</reference>
<proteinExistence type="predicted"/>
<evidence type="ECO:0000256" key="2">
    <source>
        <dbReference type="ARBA" id="ARBA00022692"/>
    </source>
</evidence>
<evidence type="ECO:0000256" key="1">
    <source>
        <dbReference type="ARBA" id="ARBA00004141"/>
    </source>
</evidence>
<feature type="region of interest" description="Disordered" evidence="5">
    <location>
        <begin position="344"/>
        <end position="364"/>
    </location>
</feature>
<name>A0ABQ0L8J5_MYCCL</name>
<evidence type="ECO:0000256" key="4">
    <source>
        <dbReference type="ARBA" id="ARBA00023136"/>
    </source>
</evidence>
<dbReference type="InterPro" id="IPR013083">
    <property type="entry name" value="Znf_RING/FYVE/PHD"/>
</dbReference>
<gene>
    <name evidence="6" type="ORF">MCHLO_04939</name>
</gene>
<dbReference type="Proteomes" id="UP000815677">
    <property type="component" value="Unassembled WGS sequence"/>
</dbReference>
<feature type="compositionally biased region" description="Low complexity" evidence="5">
    <location>
        <begin position="349"/>
        <end position="364"/>
    </location>
</feature>
<dbReference type="Gene3D" id="3.30.40.10">
    <property type="entry name" value="Zinc/RING finger domain, C3HC4 (zinc finger)"/>
    <property type="match status" value="1"/>
</dbReference>
<protein>
    <recommendedName>
        <fullName evidence="8">RING-CH-type domain-containing protein</fullName>
    </recommendedName>
</protein>
<keyword evidence="2" id="KW-0812">Transmembrane</keyword>
<sequence length="546" mass="60256">MRAGEKPGDLPSLEIWGSDCGTLHATGTGFLSATMSGVPTLDDIRVKKCFICLEEEISQPGSTSSSKDPWIHPCPYCALLAHEMCLFRWTASLPVTNTPLAAGNSTQTLFILDSFRCPRCRRRYELAEPLSPRLHTLIIVANTLYRTASGLVDTAFTGAGLLLLEAIPLGVAFQSRLIVLSGMIAYELAFMRSYLGSRLFRLFVPARPADLFRSLSITIPTLPFRLLLPGTVPEWTVPLYASLPQLIYALTQLGALTLAPPRFLAPAPTTRTPSSSASTSTKLKLYPPTPLLLGLIVPTLLRPLYRSLKHRIASAILGAPPPEYQRRYLTERIRGVFTIPMGRRRRRNPFNGNGNGNANVNANGNQQQPEIVLQDGAADDDTRDPLVMATRIIQKDQKSLTHDVLHALASLVIPRAIRAMLKIAAMSGDGPLNTLLRRFMCFRTTSRSAAIPSRTTVTSVLDKLDKQTVFRTVFGLFLGGAGVWADSESDEPIWWQTSVGWGLYVVAKDALELYRLYLQTAEVRSRKVKDRDFAGVDVRELELIAR</sequence>
<accession>A0ABQ0L8J5</accession>
<comment type="subcellular location">
    <subcellularLocation>
        <location evidence="1">Membrane</location>
        <topology evidence="1">Multi-pass membrane protein</topology>
    </subcellularLocation>
</comment>
<evidence type="ECO:0000256" key="3">
    <source>
        <dbReference type="ARBA" id="ARBA00022989"/>
    </source>
</evidence>
<keyword evidence="3" id="KW-1133">Transmembrane helix</keyword>